<keyword evidence="2" id="KW-1185">Reference proteome</keyword>
<proteinExistence type="predicted"/>
<organism evidence="1 2">
    <name type="scientific">Knufia fluminis</name>
    <dbReference type="NCBI Taxonomy" id="191047"/>
    <lineage>
        <taxon>Eukaryota</taxon>
        <taxon>Fungi</taxon>
        <taxon>Dikarya</taxon>
        <taxon>Ascomycota</taxon>
        <taxon>Pezizomycotina</taxon>
        <taxon>Eurotiomycetes</taxon>
        <taxon>Chaetothyriomycetidae</taxon>
        <taxon>Chaetothyriales</taxon>
        <taxon>Trichomeriaceae</taxon>
        <taxon>Knufia</taxon>
    </lineage>
</organism>
<gene>
    <name evidence="1" type="ORF">OHC33_000868</name>
</gene>
<dbReference type="AlphaFoldDB" id="A0AAN8I8P0"/>
<evidence type="ECO:0000313" key="2">
    <source>
        <dbReference type="Proteomes" id="UP001316803"/>
    </source>
</evidence>
<name>A0AAN8I8P0_9EURO</name>
<comment type="caution">
    <text evidence="1">The sequence shown here is derived from an EMBL/GenBank/DDBJ whole genome shotgun (WGS) entry which is preliminary data.</text>
</comment>
<dbReference type="Proteomes" id="UP001316803">
    <property type="component" value="Unassembled WGS sequence"/>
</dbReference>
<accession>A0AAN8I8P0</accession>
<evidence type="ECO:0000313" key="1">
    <source>
        <dbReference type="EMBL" id="KAK5957679.1"/>
    </source>
</evidence>
<reference evidence="1 2" key="1">
    <citation type="submission" date="2022-12" db="EMBL/GenBank/DDBJ databases">
        <title>Genomic features and morphological characterization of a novel Knufia sp. strain isolated from spacecraft assembly facility.</title>
        <authorList>
            <person name="Teixeira M."/>
            <person name="Chander A.M."/>
            <person name="Stajich J.E."/>
            <person name="Venkateswaran K."/>
        </authorList>
    </citation>
    <scope>NUCLEOTIDE SEQUENCE [LARGE SCALE GENOMIC DNA]</scope>
    <source>
        <strain evidence="1 2">FJI-L2-BK-P2</strain>
    </source>
</reference>
<dbReference type="EMBL" id="JAKLMC020000002">
    <property type="protein sequence ID" value="KAK5957679.1"/>
    <property type="molecule type" value="Genomic_DNA"/>
</dbReference>
<protein>
    <submittedName>
        <fullName evidence="1">Uncharacterized protein</fullName>
    </submittedName>
</protein>
<sequence>MPSQTTQPNTNSKTKRSMLVRVKGIDGIYRYESLCDVLNRLAGKGRVGRVEDVDALAAQLEGIDVDPDREVNLEGVEYSEGGTDDVEMEG</sequence>